<protein>
    <submittedName>
        <fullName evidence="2">Uncharacterized protein</fullName>
    </submittedName>
</protein>
<organism evidence="2 3">
    <name type="scientific">Turnera subulata</name>
    <dbReference type="NCBI Taxonomy" id="218843"/>
    <lineage>
        <taxon>Eukaryota</taxon>
        <taxon>Viridiplantae</taxon>
        <taxon>Streptophyta</taxon>
        <taxon>Embryophyta</taxon>
        <taxon>Tracheophyta</taxon>
        <taxon>Spermatophyta</taxon>
        <taxon>Magnoliopsida</taxon>
        <taxon>eudicotyledons</taxon>
        <taxon>Gunneridae</taxon>
        <taxon>Pentapetalae</taxon>
        <taxon>rosids</taxon>
        <taxon>fabids</taxon>
        <taxon>Malpighiales</taxon>
        <taxon>Passifloraceae</taxon>
        <taxon>Turnera</taxon>
    </lineage>
</organism>
<sequence length="79" mass="8444">PPLHTPPPATTPPPCTAADLLPSSPSFPATRATVTPPLPLPLFPRRRSDTFPFSHDQWRVSPPPMNDDGDVAALGLPGW</sequence>
<comment type="caution">
    <text evidence="2">The sequence shown here is derived from an EMBL/GenBank/DDBJ whole genome shotgun (WGS) entry which is preliminary data.</text>
</comment>
<dbReference type="AlphaFoldDB" id="A0A9Q0JHZ8"/>
<evidence type="ECO:0000313" key="3">
    <source>
        <dbReference type="Proteomes" id="UP001141552"/>
    </source>
</evidence>
<gene>
    <name evidence="2" type="ORF">Tsubulata_001811</name>
</gene>
<accession>A0A9Q0JHZ8</accession>
<feature type="region of interest" description="Disordered" evidence="1">
    <location>
        <begin position="1"/>
        <end position="41"/>
    </location>
</feature>
<feature type="non-terminal residue" evidence="2">
    <location>
        <position position="79"/>
    </location>
</feature>
<feature type="compositionally biased region" description="Pro residues" evidence="1">
    <location>
        <begin position="1"/>
        <end position="15"/>
    </location>
</feature>
<reference evidence="2" key="1">
    <citation type="submission" date="2022-02" db="EMBL/GenBank/DDBJ databases">
        <authorList>
            <person name="Henning P.M."/>
            <person name="McCubbin A.G."/>
            <person name="Shore J.S."/>
        </authorList>
    </citation>
    <scope>NUCLEOTIDE SEQUENCE</scope>
    <source>
        <strain evidence="2">F60SS</strain>
        <tissue evidence="2">Leaves</tissue>
    </source>
</reference>
<name>A0A9Q0JHZ8_9ROSI</name>
<dbReference type="Proteomes" id="UP001141552">
    <property type="component" value="Unassembled WGS sequence"/>
</dbReference>
<reference evidence="2" key="2">
    <citation type="journal article" date="2023" name="Plants (Basel)">
        <title>Annotation of the Turnera subulata (Passifloraceae) Draft Genome Reveals the S-Locus Evolved after the Divergence of Turneroideae from Passifloroideae in a Stepwise Manner.</title>
        <authorList>
            <person name="Henning P.M."/>
            <person name="Roalson E.H."/>
            <person name="Mir W."/>
            <person name="McCubbin A.G."/>
            <person name="Shore J.S."/>
        </authorList>
    </citation>
    <scope>NUCLEOTIDE SEQUENCE</scope>
    <source>
        <strain evidence="2">F60SS</strain>
    </source>
</reference>
<dbReference type="EMBL" id="JAKUCV010002480">
    <property type="protein sequence ID" value="KAJ4842458.1"/>
    <property type="molecule type" value="Genomic_DNA"/>
</dbReference>
<evidence type="ECO:0000313" key="2">
    <source>
        <dbReference type="EMBL" id="KAJ4842458.1"/>
    </source>
</evidence>
<keyword evidence="3" id="KW-1185">Reference proteome</keyword>
<proteinExistence type="predicted"/>
<evidence type="ECO:0000256" key="1">
    <source>
        <dbReference type="SAM" id="MobiDB-lite"/>
    </source>
</evidence>